<dbReference type="PANTHER" id="PTHR33434">
    <property type="entry name" value="DEGV DOMAIN-CONTAINING PROTEIN DR_1986-RELATED"/>
    <property type="match status" value="1"/>
</dbReference>
<protein>
    <submittedName>
        <fullName evidence="3">EDD domain protein, DegV family</fullName>
    </submittedName>
</protein>
<dbReference type="InterPro" id="IPR043168">
    <property type="entry name" value="DegV_C"/>
</dbReference>
<evidence type="ECO:0000313" key="4">
    <source>
        <dbReference type="Proteomes" id="UP000183997"/>
    </source>
</evidence>
<name>A0A1M6T999_9FIRM</name>
<dbReference type="EMBL" id="FRAR01000016">
    <property type="protein sequence ID" value="SHK53543.1"/>
    <property type="molecule type" value="Genomic_DNA"/>
</dbReference>
<dbReference type="PANTHER" id="PTHR33434:SF3">
    <property type="entry name" value="DEGV DOMAIN-CONTAINING PROTEIN YITS"/>
    <property type="match status" value="1"/>
</dbReference>
<keyword evidence="2" id="KW-0446">Lipid-binding</keyword>
<accession>A0A1M6T999</accession>
<dbReference type="SUPFAM" id="SSF82549">
    <property type="entry name" value="DAK1/DegV-like"/>
    <property type="match status" value="1"/>
</dbReference>
<evidence type="ECO:0000256" key="1">
    <source>
        <dbReference type="ARBA" id="ARBA00003238"/>
    </source>
</evidence>
<evidence type="ECO:0000256" key="2">
    <source>
        <dbReference type="ARBA" id="ARBA00023121"/>
    </source>
</evidence>
<dbReference type="InterPro" id="IPR050270">
    <property type="entry name" value="DegV_domain_contain"/>
</dbReference>
<dbReference type="OrthoDB" id="9780216at2"/>
<dbReference type="GO" id="GO:0008289">
    <property type="term" value="F:lipid binding"/>
    <property type="evidence" value="ECO:0007669"/>
    <property type="project" value="UniProtKB-KW"/>
</dbReference>
<keyword evidence="4" id="KW-1185">Reference proteome</keyword>
<gene>
    <name evidence="3" type="ORF">SAMN02745123_02199</name>
</gene>
<dbReference type="NCBIfam" id="TIGR00762">
    <property type="entry name" value="DegV"/>
    <property type="match status" value="1"/>
</dbReference>
<proteinExistence type="predicted"/>
<organism evidence="3 4">
    <name type="scientific">Desulforamulus aeronauticus DSM 10349</name>
    <dbReference type="NCBI Taxonomy" id="1121421"/>
    <lineage>
        <taxon>Bacteria</taxon>
        <taxon>Bacillati</taxon>
        <taxon>Bacillota</taxon>
        <taxon>Clostridia</taxon>
        <taxon>Eubacteriales</taxon>
        <taxon>Peptococcaceae</taxon>
        <taxon>Desulforamulus</taxon>
    </lineage>
</organism>
<dbReference type="Proteomes" id="UP000183997">
    <property type="component" value="Unassembled WGS sequence"/>
</dbReference>
<dbReference type="AlphaFoldDB" id="A0A1M6T999"/>
<dbReference type="Gene3D" id="3.40.50.10170">
    <property type="match status" value="1"/>
</dbReference>
<dbReference type="InterPro" id="IPR003797">
    <property type="entry name" value="DegV"/>
</dbReference>
<comment type="function">
    <text evidence="1">May bind long-chain fatty acids, such as palmitate, and may play a role in lipid transport or fatty acid metabolism.</text>
</comment>
<evidence type="ECO:0000313" key="3">
    <source>
        <dbReference type="EMBL" id="SHK53543.1"/>
    </source>
</evidence>
<dbReference type="RefSeq" id="WP_072914208.1">
    <property type="nucleotide sequence ID" value="NZ_FRAR01000016.1"/>
</dbReference>
<reference evidence="4" key="1">
    <citation type="submission" date="2016-11" db="EMBL/GenBank/DDBJ databases">
        <authorList>
            <person name="Varghese N."/>
            <person name="Submissions S."/>
        </authorList>
    </citation>
    <scope>NUCLEOTIDE SEQUENCE [LARGE SCALE GENOMIC DNA]</scope>
    <source>
        <strain evidence="4">DSM 10349</strain>
    </source>
</reference>
<dbReference type="PROSITE" id="PS51482">
    <property type="entry name" value="DEGV"/>
    <property type="match status" value="1"/>
</dbReference>
<sequence length="284" mass="31515">MKEKVAIVTDSTCDLNNEIIQEYDIKVLPLKIIYPDREYLDRIEISPQEIYDKMPAEIPKTSLPSPAAIMELFKKLQDEGYTHIISIHISSGLSGTFNTVYSVAKEFENMVIEVLDSKALSMGLGIPVLEAAKTLKNTLSFNAALKQAKKIISNMEVYFVVATLDYLKKGGRIGYVAGTIGEIMQIKPIISINEEGKYYTYDKVRGRKKSLLRLFEIAKEKIDIKNAKVAVMNSAAQEEALEILEKIKPLPKVEEIYSGQLGPVMGVHAGPGLIGICITRNSDG</sequence>
<dbReference type="Pfam" id="PF02645">
    <property type="entry name" value="DegV"/>
    <property type="match status" value="1"/>
</dbReference>
<dbReference type="Gene3D" id="3.30.1180.10">
    <property type="match status" value="1"/>
</dbReference>
<dbReference type="STRING" id="1121421.SAMN02745123_02199"/>